<feature type="binding site" evidence="6">
    <location>
        <position position="314"/>
    </location>
    <ligand>
        <name>S-adenosyl-L-methionine</name>
        <dbReference type="ChEBI" id="CHEBI:59789"/>
    </ligand>
</feature>
<dbReference type="InterPro" id="IPR054728">
    <property type="entry name" value="RsmB-like_ferredoxin"/>
</dbReference>
<dbReference type="EMBL" id="CP043506">
    <property type="protein sequence ID" value="QEO17793.1"/>
    <property type="molecule type" value="Genomic_DNA"/>
</dbReference>
<protein>
    <submittedName>
        <fullName evidence="8">RsmB/NOP family class I SAM-dependent RNA methyltransferase</fullName>
    </submittedName>
</protein>
<dbReference type="Gene3D" id="3.40.50.150">
    <property type="entry name" value="Vaccinia Virus protein VP39"/>
    <property type="match status" value="1"/>
</dbReference>
<evidence type="ECO:0000256" key="3">
    <source>
        <dbReference type="ARBA" id="ARBA00022679"/>
    </source>
</evidence>
<dbReference type="PANTHER" id="PTHR22807:SF53">
    <property type="entry name" value="RIBOSOMAL RNA SMALL SUBUNIT METHYLTRANSFERASE B-RELATED"/>
    <property type="match status" value="1"/>
</dbReference>
<reference evidence="8 9" key="1">
    <citation type="submission" date="2019-09" db="EMBL/GenBank/DDBJ databases">
        <title>Genome sequencing of strain KACC 21233.</title>
        <authorList>
            <person name="Heo J."/>
            <person name="Kim S.-J."/>
            <person name="Kim J.-S."/>
            <person name="Hong S.-B."/>
            <person name="Kwon S.-W."/>
        </authorList>
    </citation>
    <scope>NUCLEOTIDE SEQUENCE [LARGE SCALE GENOMIC DNA]</scope>
    <source>
        <strain evidence="8 9">KACC 21233</strain>
    </source>
</reference>
<evidence type="ECO:0000256" key="4">
    <source>
        <dbReference type="ARBA" id="ARBA00022691"/>
    </source>
</evidence>
<dbReference type="InterPro" id="IPR049560">
    <property type="entry name" value="MeTrfase_RsmB-F_NOP2_cat"/>
</dbReference>
<dbReference type="PROSITE" id="PS01153">
    <property type="entry name" value="NOL1_NOP2_SUN"/>
    <property type="match status" value="1"/>
</dbReference>
<evidence type="ECO:0000256" key="5">
    <source>
        <dbReference type="ARBA" id="ARBA00022884"/>
    </source>
</evidence>
<keyword evidence="2 6" id="KW-0489">Methyltransferase</keyword>
<feature type="binding site" evidence="6">
    <location>
        <position position="268"/>
    </location>
    <ligand>
        <name>S-adenosyl-L-methionine</name>
        <dbReference type="ChEBI" id="CHEBI:59789"/>
    </ligand>
</feature>
<dbReference type="AlphaFoldDB" id="A0A5C1YQ22"/>
<dbReference type="Pfam" id="PF22458">
    <property type="entry name" value="RsmF-B_ferredox"/>
    <property type="match status" value="1"/>
</dbReference>
<accession>A0A5C1YQ22</accession>
<feature type="active site" description="Nucleophile" evidence="6">
    <location>
        <position position="367"/>
    </location>
</feature>
<dbReference type="CDD" id="cd02440">
    <property type="entry name" value="AdoMet_MTases"/>
    <property type="match status" value="1"/>
</dbReference>
<keyword evidence="3 6" id="KW-0808">Transferase</keyword>
<dbReference type="GO" id="GO:0008173">
    <property type="term" value="F:RNA methyltransferase activity"/>
    <property type="evidence" value="ECO:0007669"/>
    <property type="project" value="InterPro"/>
</dbReference>
<proteinExistence type="inferred from homology"/>
<comment type="caution">
    <text evidence="6">Lacks conserved residue(s) required for the propagation of feature annotation.</text>
</comment>
<dbReference type="InterPro" id="IPR018314">
    <property type="entry name" value="RsmB/NOL1/NOP2-like_CS"/>
</dbReference>
<sequence length="430" mass="46965">MTPSARLSASIDLLAAMEAAPRKPADAIANSFFRERRYIGGGDRRAISALVWDVMRGWRRLGWWLAQQGQRPTPRLLAGAQLLFDGMSVQDVAFLYVGGRFAAGKLSPAEQAALAALDGQELVSPAMPRAVVLEVPEWLLVRLEDTFGKDVERELEALSTSAPLDLRVNILRSTRTEASRSLAREGLHAEDTTLSPWGLRLEGRQPVTASAAFREGLVEIQDEGSQLVAAITGVEPGMRVLDYCAGAGGKTLAMAMMMENKGHVVACDVSEPRLEGAVKRLRRAGVHNVERHLLVEGDRWAKRRSGSFDRVLVDAPCSGTGTWRRNPDARVRTTQTDLEELLVKQAAILDRAATLVRPGGRLVYATCSLLRAENADQVQAFLGRNPQFSLVPSLSPFMPEALRERDMVALTPARDGTDGFFAAVMERAES</sequence>
<dbReference type="Proteomes" id="UP000324536">
    <property type="component" value="Chromosome"/>
</dbReference>
<dbReference type="InterPro" id="IPR023267">
    <property type="entry name" value="RCMT"/>
</dbReference>
<dbReference type="GO" id="GO:0003723">
    <property type="term" value="F:RNA binding"/>
    <property type="evidence" value="ECO:0007669"/>
    <property type="project" value="UniProtKB-UniRule"/>
</dbReference>
<keyword evidence="9" id="KW-1185">Reference proteome</keyword>
<comment type="similarity">
    <text evidence="1 6">Belongs to the class I-like SAM-binding methyltransferase superfamily. RsmB/NOP family.</text>
</comment>
<dbReference type="GO" id="GO:0001510">
    <property type="term" value="P:RNA methylation"/>
    <property type="evidence" value="ECO:0007669"/>
    <property type="project" value="InterPro"/>
</dbReference>
<keyword evidence="4 6" id="KW-0949">S-adenosyl-L-methionine</keyword>
<evidence type="ECO:0000313" key="9">
    <source>
        <dbReference type="Proteomes" id="UP000324536"/>
    </source>
</evidence>
<dbReference type="Pfam" id="PF01189">
    <property type="entry name" value="Methyltr_RsmB-F"/>
    <property type="match status" value="1"/>
</dbReference>
<name>A0A5C1YQ22_9PROT</name>
<keyword evidence="5 6" id="KW-0694">RNA-binding</keyword>
<dbReference type="OrthoDB" id="9810297at2"/>
<dbReference type="SUPFAM" id="SSF53335">
    <property type="entry name" value="S-adenosyl-L-methionine-dependent methyltransferases"/>
    <property type="match status" value="1"/>
</dbReference>
<organism evidence="8 9">
    <name type="scientific">Acetobacter vaccinii</name>
    <dbReference type="NCBI Taxonomy" id="2592655"/>
    <lineage>
        <taxon>Bacteria</taxon>
        <taxon>Pseudomonadati</taxon>
        <taxon>Pseudomonadota</taxon>
        <taxon>Alphaproteobacteria</taxon>
        <taxon>Acetobacterales</taxon>
        <taxon>Acetobacteraceae</taxon>
        <taxon>Acetobacter</taxon>
    </lineage>
</organism>
<feature type="domain" description="SAM-dependent MTase RsmB/NOP-type" evidence="7">
    <location>
        <begin position="154"/>
        <end position="428"/>
    </location>
</feature>
<dbReference type="InterPro" id="IPR029063">
    <property type="entry name" value="SAM-dependent_MTases_sf"/>
</dbReference>
<dbReference type="PROSITE" id="PS51686">
    <property type="entry name" value="SAM_MT_RSMB_NOP"/>
    <property type="match status" value="1"/>
</dbReference>
<gene>
    <name evidence="8" type="ORF">FLP30_08675</name>
</gene>
<evidence type="ECO:0000256" key="1">
    <source>
        <dbReference type="ARBA" id="ARBA00007494"/>
    </source>
</evidence>
<feature type="binding site" evidence="6">
    <location>
        <position position="298"/>
    </location>
    <ligand>
        <name>S-adenosyl-L-methionine</name>
        <dbReference type="ChEBI" id="CHEBI:59789"/>
    </ligand>
</feature>
<evidence type="ECO:0000256" key="2">
    <source>
        <dbReference type="ARBA" id="ARBA00022603"/>
    </source>
</evidence>
<dbReference type="PANTHER" id="PTHR22807">
    <property type="entry name" value="NOP2 YEAST -RELATED NOL1/NOP2/FMU SUN DOMAIN-CONTAINING"/>
    <property type="match status" value="1"/>
</dbReference>
<dbReference type="InterPro" id="IPR001678">
    <property type="entry name" value="MeTrfase_RsmB-F_NOP2_dom"/>
</dbReference>
<evidence type="ECO:0000256" key="6">
    <source>
        <dbReference type="PROSITE-ProRule" id="PRU01023"/>
    </source>
</evidence>
<dbReference type="KEGG" id="acek:FLP30_08675"/>
<evidence type="ECO:0000313" key="8">
    <source>
        <dbReference type="EMBL" id="QEO17793.1"/>
    </source>
</evidence>
<dbReference type="PRINTS" id="PR02008">
    <property type="entry name" value="RCMTFAMILY"/>
</dbReference>
<evidence type="ECO:0000259" key="7">
    <source>
        <dbReference type="PROSITE" id="PS51686"/>
    </source>
</evidence>
<dbReference type="RefSeq" id="WP_149279469.1">
    <property type="nucleotide sequence ID" value="NZ_CP043506.1"/>
</dbReference>